<reference evidence="2" key="1">
    <citation type="journal article" date="2021" name="Proc. Natl. Acad. Sci. U.S.A.">
        <title>A Catalog of Tens of Thousands of Viruses from Human Metagenomes Reveals Hidden Associations with Chronic Diseases.</title>
        <authorList>
            <person name="Tisza M.J."/>
            <person name="Buck C.B."/>
        </authorList>
    </citation>
    <scope>NUCLEOTIDE SEQUENCE</scope>
    <source>
        <strain evidence="2">CtQqU1</strain>
    </source>
</reference>
<protein>
    <submittedName>
        <fullName evidence="2">Uncharacterized protein</fullName>
    </submittedName>
</protein>
<organism evidence="2">
    <name type="scientific">Siphoviridae sp. ctQqU1</name>
    <dbReference type="NCBI Taxonomy" id="2825496"/>
    <lineage>
        <taxon>Viruses</taxon>
        <taxon>Duplodnaviria</taxon>
        <taxon>Heunggongvirae</taxon>
        <taxon>Uroviricota</taxon>
        <taxon>Caudoviricetes</taxon>
    </lineage>
</organism>
<keyword evidence="1" id="KW-0812">Transmembrane</keyword>
<dbReference type="EMBL" id="BK015568">
    <property type="protein sequence ID" value="DAE13686.1"/>
    <property type="molecule type" value="Genomic_DNA"/>
</dbReference>
<evidence type="ECO:0000313" key="2">
    <source>
        <dbReference type="EMBL" id="DAE13686.1"/>
    </source>
</evidence>
<name>A0A8S5Q312_9CAUD</name>
<evidence type="ECO:0000256" key="1">
    <source>
        <dbReference type="SAM" id="Phobius"/>
    </source>
</evidence>
<keyword evidence="1" id="KW-1133">Transmembrane helix</keyword>
<proteinExistence type="predicted"/>
<accession>A0A8S5Q312</accession>
<keyword evidence="1" id="KW-0472">Membrane</keyword>
<feature type="transmembrane region" description="Helical" evidence="1">
    <location>
        <begin position="81"/>
        <end position="105"/>
    </location>
</feature>
<sequence>MKHLIDTLNTYEPDLPNGFYSVKALQDKLDFTAQFVLESLANDGLIRWGDTQHTAFWLLERARNYKKIHKLEKIEQWKERAIGFACGVLTSVVAGAISIVLAGVFS</sequence>